<dbReference type="EMBL" id="QLQD01000075">
    <property type="protein sequence ID" value="RLU55278.1"/>
    <property type="molecule type" value="Genomic_DNA"/>
</dbReference>
<reference evidence="3 4" key="1">
    <citation type="submission" date="2018-06" db="EMBL/GenBank/DDBJ databases">
        <title>Mutators as drivers of adaptation in pathogenic bacteria and a risk factor for host jumps and vaccine escape.</title>
        <authorList>
            <person name="Barnes A.C."/>
            <person name="Silayeva O."/>
        </authorList>
    </citation>
    <scope>NUCLEOTIDE SEQUENCE [LARGE SCALE GENOMIC DNA]</scope>
    <source>
        <strain evidence="3 4">QMA0445</strain>
    </source>
</reference>
<dbReference type="GeneID" id="35765410"/>
<comment type="caution">
    <text evidence="3">The sequence shown here is derived from an EMBL/GenBank/DDBJ whole genome shotgun (WGS) entry which is preliminary data.</text>
</comment>
<evidence type="ECO:0000256" key="1">
    <source>
        <dbReference type="ARBA" id="ARBA00034117"/>
    </source>
</evidence>
<gene>
    <name evidence="3" type="ORF">DIY07_08805</name>
</gene>
<evidence type="ECO:0000313" key="4">
    <source>
        <dbReference type="Proteomes" id="UP000269148"/>
    </source>
</evidence>
<dbReference type="KEGG" id="siz:SI82_08795"/>
<dbReference type="OrthoDB" id="2237740at2"/>
<dbReference type="STRING" id="1346.BMF34_08705"/>
<evidence type="ECO:0000313" key="3">
    <source>
        <dbReference type="EMBL" id="RLU55278.1"/>
    </source>
</evidence>
<protein>
    <recommendedName>
        <fullName evidence="2">LXG domain-containing protein</fullName>
    </recommendedName>
</protein>
<dbReference type="InterPro" id="IPR006829">
    <property type="entry name" value="LXG_dom"/>
</dbReference>
<organism evidence="3 4">
    <name type="scientific">Streptococcus iniae</name>
    <name type="common">Streptococcus shiloi</name>
    <dbReference type="NCBI Taxonomy" id="1346"/>
    <lineage>
        <taxon>Bacteria</taxon>
        <taxon>Bacillati</taxon>
        <taxon>Bacillota</taxon>
        <taxon>Bacilli</taxon>
        <taxon>Lactobacillales</taxon>
        <taxon>Streptococcaceae</taxon>
        <taxon>Streptococcus</taxon>
    </lineage>
</organism>
<feature type="domain" description="LXG" evidence="2">
    <location>
        <begin position="1"/>
        <end position="227"/>
    </location>
</feature>
<dbReference type="AlphaFoldDB" id="A0A3L8GG07"/>
<comment type="similarity">
    <text evidence="1">In the N-terminal section; belongs to the LXG family.</text>
</comment>
<dbReference type="RefSeq" id="WP_003102144.1">
    <property type="nucleotide sequence ID" value="NZ_CP010783.1"/>
</dbReference>
<dbReference type="PROSITE" id="PS51756">
    <property type="entry name" value="LXG"/>
    <property type="match status" value="1"/>
</dbReference>
<sequence>MVKVSTGTMATQASTVATTMSSRVTALNNAITQLSTFAGATRLQGTAYDNAKSYATATLTPMIQAMILYAESLSEKCTELQTLYASICGSEDLDSTVLEAKLSSDRGSLRIAEALLDRLADDPKPSRAAIRSTQGNIERLHKRIRSNQKKLDNLNRFNAQSATVFADITSAQNTVSQALTAVAAGFSGYNSTTGTFGKPAAGQMDWTKQVKNAWNDRELKKQYDMILGKAANNVTLTEEELVAISKVTAEHPDRDLPKELLSYINSKYPEHARYIQGQGKTIYDGLALIYASSKLSKKGKQVYINHSTTEAGKKLEKFFGTKQYYSHNRIKNGKTSTRVTSKKGSKIDPNSYNLANDLNLNHGSQLGYGQNSWEDYAKTLGKGAKSSAISSIKSSASAGLTDVFTYVKGDGIKFTKSFKAAGVAGKSVAVVNVATSAIDIANGYNDTDQKAKDLGMKVGSVDYVQAQTGGIAIDTAKGVGVGVASTAVATTVTAAVSALAIAGAPIWLPAVAGVAAATALTLTVNAIDDKFNVTKNIKNAWINWVKG</sequence>
<evidence type="ECO:0000259" key="2">
    <source>
        <dbReference type="PROSITE" id="PS51756"/>
    </source>
</evidence>
<name>A0A3L8GG07_STRIN</name>
<dbReference type="SMR" id="A0A3L8GG07"/>
<dbReference type="Proteomes" id="UP000269148">
    <property type="component" value="Unassembled WGS sequence"/>
</dbReference>
<accession>A0A3L8GG07</accession>
<proteinExistence type="inferred from homology"/>